<dbReference type="GO" id="GO:0033925">
    <property type="term" value="F:mannosyl-glycoprotein endo-beta-N-acetylglucosaminidase activity"/>
    <property type="evidence" value="ECO:0007669"/>
    <property type="project" value="UniProtKB-EC"/>
</dbReference>
<dbReference type="AlphaFoldDB" id="A0A8J2W9Y8"/>
<gene>
    <name evidence="2" type="ORF">DGAL_LOCUS1178</name>
</gene>
<dbReference type="PANTHER" id="PTHR13246:SF1">
    <property type="entry name" value="CYTOSOLIC ENDO-BETA-N-ACETYLGLUCOSAMINIDASE"/>
    <property type="match status" value="1"/>
</dbReference>
<dbReference type="PANTHER" id="PTHR13246">
    <property type="entry name" value="ENDO BETA N-ACETYLGLUCOSAMINIDASE"/>
    <property type="match status" value="1"/>
</dbReference>
<dbReference type="InterPro" id="IPR005201">
    <property type="entry name" value="TIM_ENGase"/>
</dbReference>
<dbReference type="InterPro" id="IPR017853">
    <property type="entry name" value="GH"/>
</dbReference>
<dbReference type="FunFam" id="3.20.20.80:FF:000355">
    <property type="entry name" value="Uncharacterized protein"/>
    <property type="match status" value="1"/>
</dbReference>
<organism evidence="2 3">
    <name type="scientific">Daphnia galeata</name>
    <dbReference type="NCBI Taxonomy" id="27404"/>
    <lineage>
        <taxon>Eukaryota</taxon>
        <taxon>Metazoa</taxon>
        <taxon>Ecdysozoa</taxon>
        <taxon>Arthropoda</taxon>
        <taxon>Crustacea</taxon>
        <taxon>Branchiopoda</taxon>
        <taxon>Diplostraca</taxon>
        <taxon>Cladocera</taxon>
        <taxon>Anomopoda</taxon>
        <taxon>Daphniidae</taxon>
        <taxon>Daphnia</taxon>
    </lineage>
</organism>
<evidence type="ECO:0000313" key="2">
    <source>
        <dbReference type="EMBL" id="CAH0099069.1"/>
    </source>
</evidence>
<dbReference type="CDD" id="cd06547">
    <property type="entry name" value="GH85_ENGase"/>
    <property type="match status" value="1"/>
</dbReference>
<name>A0A8J2W9Y8_9CRUS</name>
<dbReference type="InterPro" id="IPR032979">
    <property type="entry name" value="ENGase"/>
</dbReference>
<proteinExistence type="predicted"/>
<dbReference type="SUPFAM" id="SSF51445">
    <property type="entry name" value="(Trans)glycosidases"/>
    <property type="match status" value="1"/>
</dbReference>
<dbReference type="Gene3D" id="2.60.120.260">
    <property type="entry name" value="Galactose-binding domain-like"/>
    <property type="match status" value="1"/>
</dbReference>
<protein>
    <recommendedName>
        <fullName evidence="1">Cytosolic endo-beta-N-acetylglucosaminidase TIM barrel domain-containing protein</fullName>
    </recommendedName>
</protein>
<sequence>MSVSVPIHSLEELKSWKIVTSRSKLEVGEQCFVAWESGVLKDCMDKNVPKTLICHDMKGGYLDDSLIEGCSNSKAYNFIQWSVIDIFVYFSHHFITIPPPCWVHAAHIHGVPILGTIITEWDDGAAICRKIFSSKDSVDEFVSSITDLTLHHNCDGWLINIENPLEEKLIENLIYFLRRLKQELIFAGNCGKIIWYDSVTKEGKLDWQNELNEKNKDFFDACDGIFLNYVWKHENLKNSVLMAGDRIIDVFVGIDVFGRNCFGGGGFNTHEALSVIRQERLSAAVFAPGWVYECHPVEEFEELSFKFWSLIFPYLNVHGPTSLPIRTSFCPGYGLSKYISGQLAEKQPWHNMSKQQLQPCLAAVRGLYDFKNETDKLQISKSGSEVPTYGNQKLCLTDAFNGGGCLIIQSPCAAIFPLFFCKIPIKQPMILAIVFKGDNKQQLSVNLKFTQLKSSHPTYISCPLTPETKQFNSTVTDVSHCAFTISSMNYDSRCDQMVGNLFRSIASSSSWETRLFQIAMSDQNENSIFLRSIVIESQRETECKIGYLCCF</sequence>
<evidence type="ECO:0000313" key="3">
    <source>
        <dbReference type="Proteomes" id="UP000789390"/>
    </source>
</evidence>
<dbReference type="Proteomes" id="UP000789390">
    <property type="component" value="Unassembled WGS sequence"/>
</dbReference>
<feature type="domain" description="Cytosolic endo-beta-N-acetylglucosaminidase TIM barrel" evidence="1">
    <location>
        <begin position="62"/>
        <end position="335"/>
    </location>
</feature>
<keyword evidence="3" id="KW-1185">Reference proteome</keyword>
<dbReference type="OrthoDB" id="284473at2759"/>
<reference evidence="2" key="1">
    <citation type="submission" date="2021-11" db="EMBL/GenBank/DDBJ databases">
        <authorList>
            <person name="Schell T."/>
        </authorList>
    </citation>
    <scope>NUCLEOTIDE SEQUENCE</scope>
    <source>
        <strain evidence="2">M5</strain>
    </source>
</reference>
<dbReference type="Gene3D" id="3.20.20.80">
    <property type="entry name" value="Glycosidases"/>
    <property type="match status" value="1"/>
</dbReference>
<dbReference type="Pfam" id="PF03644">
    <property type="entry name" value="Glyco_hydro_85"/>
    <property type="match status" value="1"/>
</dbReference>
<dbReference type="GO" id="GO:0005829">
    <property type="term" value="C:cytosol"/>
    <property type="evidence" value="ECO:0007669"/>
    <property type="project" value="UniProtKB-SubCell"/>
</dbReference>
<evidence type="ECO:0000259" key="1">
    <source>
        <dbReference type="Pfam" id="PF03644"/>
    </source>
</evidence>
<accession>A0A8J2W9Y8</accession>
<comment type="caution">
    <text evidence="2">The sequence shown here is derived from an EMBL/GenBank/DDBJ whole genome shotgun (WGS) entry which is preliminary data.</text>
</comment>
<dbReference type="EMBL" id="CAKKLH010000013">
    <property type="protein sequence ID" value="CAH0099069.1"/>
    <property type="molecule type" value="Genomic_DNA"/>
</dbReference>